<dbReference type="Pfam" id="PF01425">
    <property type="entry name" value="Amidase"/>
    <property type="match status" value="1"/>
</dbReference>
<evidence type="ECO:0000256" key="1">
    <source>
        <dbReference type="ARBA" id="ARBA00009199"/>
    </source>
</evidence>
<comment type="similarity">
    <text evidence="1">Belongs to the amidase family.</text>
</comment>
<dbReference type="EMBL" id="JBHRTR010000028">
    <property type="protein sequence ID" value="MFC3228493.1"/>
    <property type="molecule type" value="Genomic_DNA"/>
</dbReference>
<dbReference type="InterPro" id="IPR000120">
    <property type="entry name" value="Amidase"/>
</dbReference>
<sequence>MLQARLDRIAALNPAYCAMALVDEDGARAAPAGPAGGLLQGMTLAVKDNIDTAGLRTACGSQLFANHVPNADAPVVERLRRAGAVILGKAAMMELAFGVRSTDAVAGQVRNPWDPARIAGGSSGGSAAAVALDFCDAALGTDTGGSIRVPAGFCGIAGLRPTHGRVSNRGCLPVSTTFDTIGPMAREVGDLARILCVLAGYDDGDPLSQDRPLEPDLLLPRPDVAGLRIGLPRNFYFDDVDPEVADAVRAAADAFAAGGAELVPVTVPDAQVAHAHATAIILSDACALHEEALDHRRAQISDPVFERMIKGRAVSGTGYARAMRFREAWCRGLKRIFAGIDMLLFPTSPFPAPPIVEESHLEEATRHATRFTYGGGLAGTPGLSLPCGLTAAGLPIGMLLEGAWWNEAALLRAGAYWQARTDWHLRRAPVAPTTGQE</sequence>
<evidence type="ECO:0000313" key="3">
    <source>
        <dbReference type="EMBL" id="MFC3228493.1"/>
    </source>
</evidence>
<feature type="domain" description="Amidase" evidence="2">
    <location>
        <begin position="2"/>
        <end position="411"/>
    </location>
</feature>
<dbReference type="RefSeq" id="WP_379901655.1">
    <property type="nucleotide sequence ID" value="NZ_JBHRTR010000028.1"/>
</dbReference>
<dbReference type="InterPro" id="IPR023631">
    <property type="entry name" value="Amidase_dom"/>
</dbReference>
<reference evidence="4" key="1">
    <citation type="journal article" date="2019" name="Int. J. Syst. Evol. Microbiol.">
        <title>The Global Catalogue of Microorganisms (GCM) 10K type strain sequencing project: providing services to taxonomists for standard genome sequencing and annotation.</title>
        <authorList>
            <consortium name="The Broad Institute Genomics Platform"/>
            <consortium name="The Broad Institute Genome Sequencing Center for Infectious Disease"/>
            <person name="Wu L."/>
            <person name="Ma J."/>
        </authorList>
    </citation>
    <scope>NUCLEOTIDE SEQUENCE [LARGE SCALE GENOMIC DNA]</scope>
    <source>
        <strain evidence="4">KCTC 42964</strain>
    </source>
</reference>
<dbReference type="Proteomes" id="UP001595528">
    <property type="component" value="Unassembled WGS sequence"/>
</dbReference>
<dbReference type="InterPro" id="IPR036928">
    <property type="entry name" value="AS_sf"/>
</dbReference>
<protein>
    <submittedName>
        <fullName evidence="3">Amidase</fullName>
    </submittedName>
</protein>
<dbReference type="PROSITE" id="PS00571">
    <property type="entry name" value="AMIDASES"/>
    <property type="match status" value="1"/>
</dbReference>
<proteinExistence type="inferred from homology"/>
<dbReference type="Gene3D" id="3.90.1300.10">
    <property type="entry name" value="Amidase signature (AS) domain"/>
    <property type="match status" value="1"/>
</dbReference>
<gene>
    <name evidence="3" type="ORF">ACFOGJ_14710</name>
</gene>
<dbReference type="PANTHER" id="PTHR11895:SF7">
    <property type="entry name" value="GLUTAMYL-TRNA(GLN) AMIDOTRANSFERASE SUBUNIT A, MITOCHONDRIAL"/>
    <property type="match status" value="1"/>
</dbReference>
<evidence type="ECO:0000259" key="2">
    <source>
        <dbReference type="Pfam" id="PF01425"/>
    </source>
</evidence>
<comment type="caution">
    <text evidence="3">The sequence shown here is derived from an EMBL/GenBank/DDBJ whole genome shotgun (WGS) entry which is preliminary data.</text>
</comment>
<dbReference type="SUPFAM" id="SSF75304">
    <property type="entry name" value="Amidase signature (AS) enzymes"/>
    <property type="match status" value="1"/>
</dbReference>
<accession>A0ABV7L251</accession>
<dbReference type="PANTHER" id="PTHR11895">
    <property type="entry name" value="TRANSAMIDASE"/>
    <property type="match status" value="1"/>
</dbReference>
<dbReference type="InterPro" id="IPR020556">
    <property type="entry name" value="Amidase_CS"/>
</dbReference>
<name>A0ABV7L251_9PROT</name>
<organism evidence="3 4">
    <name type="scientific">Marinibaculum pumilum</name>
    <dbReference type="NCBI Taxonomy" id="1766165"/>
    <lineage>
        <taxon>Bacteria</taxon>
        <taxon>Pseudomonadati</taxon>
        <taxon>Pseudomonadota</taxon>
        <taxon>Alphaproteobacteria</taxon>
        <taxon>Rhodospirillales</taxon>
        <taxon>Rhodospirillaceae</taxon>
        <taxon>Marinibaculum</taxon>
    </lineage>
</organism>
<keyword evidence="4" id="KW-1185">Reference proteome</keyword>
<evidence type="ECO:0000313" key="4">
    <source>
        <dbReference type="Proteomes" id="UP001595528"/>
    </source>
</evidence>